<sequence length="484" mass="51479">MPNLYGAFYFLQFHNFRSFIKAASTWTASILYAPNRDGDPTVGWNVTYSSGTINTGYGVAQGVGTDSHWNTHDGASLQFSWVGSAVYLFGDASPASFSMAVDGATVTSVGHGGLLGSQTGLKYGNHTMTLITHGTKQVTFQHAEVTVGIGYSSGPPTQNRTIFAVENDNTTPNSFFSYVSTPGGNTWHVEDAKFVLQADGTESPFPRQMVTASPGDSVSFTVTQTTAFFLYGAVNADHLPKTATITPSSNPSQIRRTIINDFSSALDFKQILFWESGLDRDETYTVQIAQIGPGETSLSFSSLDLLDGGPVPSVSSTIVENTSSGTQTANQSSQTTKSEGVQTGVPSGVSDAINSGSTRLGTGAIASISTVSVAVLILSMVVVLLFWRHRRHQRELLEDRFKVTSLPLATESPSMQANSTPSLQRNAFVASAFGSASPQTGSEAGPASTVSPPPAYEPRWADRQVVSTASPSPVARFPHGKRRR</sequence>
<accession>A0A4R0R9X6</accession>
<reference evidence="3 4" key="1">
    <citation type="submission" date="2018-11" db="EMBL/GenBank/DDBJ databases">
        <title>Genome assembly of Steccherinum ochraceum LE-BIN_3174, the white-rot fungus of the Steccherinaceae family (The Residual Polyporoid clade, Polyporales, Basidiomycota).</title>
        <authorList>
            <person name="Fedorova T.V."/>
            <person name="Glazunova O.A."/>
            <person name="Landesman E.O."/>
            <person name="Moiseenko K.V."/>
            <person name="Psurtseva N.V."/>
            <person name="Savinova O.S."/>
            <person name="Shakhova N.V."/>
            <person name="Tyazhelova T.V."/>
            <person name="Vasina D.V."/>
        </authorList>
    </citation>
    <scope>NUCLEOTIDE SEQUENCE [LARGE SCALE GENOMIC DNA]</scope>
    <source>
        <strain evidence="3 4">LE-BIN_3174</strain>
    </source>
</reference>
<feature type="region of interest" description="Disordered" evidence="1">
    <location>
        <begin position="316"/>
        <end position="350"/>
    </location>
</feature>
<protein>
    <submittedName>
        <fullName evidence="3">Uncharacterized protein</fullName>
    </submittedName>
</protein>
<gene>
    <name evidence="3" type="ORF">EIP91_009292</name>
</gene>
<name>A0A4R0R9X6_9APHY</name>
<evidence type="ECO:0000256" key="1">
    <source>
        <dbReference type="SAM" id="MobiDB-lite"/>
    </source>
</evidence>
<dbReference type="OrthoDB" id="3258237at2759"/>
<feature type="region of interest" description="Disordered" evidence="1">
    <location>
        <begin position="434"/>
        <end position="484"/>
    </location>
</feature>
<feature type="transmembrane region" description="Helical" evidence="2">
    <location>
        <begin position="364"/>
        <end position="387"/>
    </location>
</feature>
<keyword evidence="4" id="KW-1185">Reference proteome</keyword>
<evidence type="ECO:0000313" key="3">
    <source>
        <dbReference type="EMBL" id="TCD60919.1"/>
    </source>
</evidence>
<evidence type="ECO:0000313" key="4">
    <source>
        <dbReference type="Proteomes" id="UP000292702"/>
    </source>
</evidence>
<dbReference type="Proteomes" id="UP000292702">
    <property type="component" value="Unassembled WGS sequence"/>
</dbReference>
<keyword evidence="2" id="KW-1133">Transmembrane helix</keyword>
<dbReference type="EMBL" id="RWJN01000526">
    <property type="protein sequence ID" value="TCD60919.1"/>
    <property type="molecule type" value="Genomic_DNA"/>
</dbReference>
<proteinExistence type="predicted"/>
<dbReference type="AlphaFoldDB" id="A0A4R0R9X6"/>
<keyword evidence="2" id="KW-0472">Membrane</keyword>
<feature type="compositionally biased region" description="Polar residues" evidence="1">
    <location>
        <begin position="316"/>
        <end position="345"/>
    </location>
</feature>
<evidence type="ECO:0000256" key="2">
    <source>
        <dbReference type="SAM" id="Phobius"/>
    </source>
</evidence>
<organism evidence="3 4">
    <name type="scientific">Steccherinum ochraceum</name>
    <dbReference type="NCBI Taxonomy" id="92696"/>
    <lineage>
        <taxon>Eukaryota</taxon>
        <taxon>Fungi</taxon>
        <taxon>Dikarya</taxon>
        <taxon>Basidiomycota</taxon>
        <taxon>Agaricomycotina</taxon>
        <taxon>Agaricomycetes</taxon>
        <taxon>Polyporales</taxon>
        <taxon>Steccherinaceae</taxon>
        <taxon>Steccherinum</taxon>
    </lineage>
</organism>
<keyword evidence="2" id="KW-0812">Transmembrane</keyword>
<comment type="caution">
    <text evidence="3">The sequence shown here is derived from an EMBL/GenBank/DDBJ whole genome shotgun (WGS) entry which is preliminary data.</text>
</comment>
<dbReference type="Gene3D" id="2.60.120.260">
    <property type="entry name" value="Galactose-binding domain-like"/>
    <property type="match status" value="1"/>
</dbReference>